<dbReference type="EMBL" id="LAZR01000191">
    <property type="protein sequence ID" value="KKN83054.1"/>
    <property type="molecule type" value="Genomic_DNA"/>
</dbReference>
<gene>
    <name evidence="1" type="ORF">LCGC14_0303200</name>
</gene>
<sequence length="177" mass="20286">MVWGDNIDSPKWNILDVGCGNSPRGDINLDIADFGAQNFVKGNALALPFEKDDFITVYSSGLSLWQKINPFEDLVKAFAEAERVAKIQVVMEYAFFDKHKTWDCYHPVFAYNELKKTFPDIKLSLSQRQAKFVPLNLFTKIFGVRITIFVLNKVLRTSFLAKLKLKKLPVYFPEVKA</sequence>
<evidence type="ECO:0008006" key="2">
    <source>
        <dbReference type="Google" id="ProtNLM"/>
    </source>
</evidence>
<accession>A0A0F9TUN8</accession>
<evidence type="ECO:0000313" key="1">
    <source>
        <dbReference type="EMBL" id="KKN83054.1"/>
    </source>
</evidence>
<reference evidence="1" key="1">
    <citation type="journal article" date="2015" name="Nature">
        <title>Complex archaea that bridge the gap between prokaryotes and eukaryotes.</title>
        <authorList>
            <person name="Spang A."/>
            <person name="Saw J.H."/>
            <person name="Jorgensen S.L."/>
            <person name="Zaremba-Niedzwiedzka K."/>
            <person name="Martijn J."/>
            <person name="Lind A.E."/>
            <person name="van Eijk R."/>
            <person name="Schleper C."/>
            <person name="Guy L."/>
            <person name="Ettema T.J."/>
        </authorList>
    </citation>
    <scope>NUCLEOTIDE SEQUENCE</scope>
</reference>
<name>A0A0F9TUN8_9ZZZZ</name>
<organism evidence="1">
    <name type="scientific">marine sediment metagenome</name>
    <dbReference type="NCBI Taxonomy" id="412755"/>
    <lineage>
        <taxon>unclassified sequences</taxon>
        <taxon>metagenomes</taxon>
        <taxon>ecological metagenomes</taxon>
    </lineage>
</organism>
<proteinExistence type="predicted"/>
<dbReference type="InterPro" id="IPR029063">
    <property type="entry name" value="SAM-dependent_MTases_sf"/>
</dbReference>
<dbReference type="SUPFAM" id="SSF53335">
    <property type="entry name" value="S-adenosyl-L-methionine-dependent methyltransferases"/>
    <property type="match status" value="1"/>
</dbReference>
<dbReference type="Gene3D" id="3.40.50.150">
    <property type="entry name" value="Vaccinia Virus protein VP39"/>
    <property type="match status" value="1"/>
</dbReference>
<protein>
    <recommendedName>
        <fullName evidence="2">Methyltransferase type 11 domain-containing protein</fullName>
    </recommendedName>
</protein>
<comment type="caution">
    <text evidence="1">The sequence shown here is derived from an EMBL/GenBank/DDBJ whole genome shotgun (WGS) entry which is preliminary data.</text>
</comment>
<dbReference type="AlphaFoldDB" id="A0A0F9TUN8"/>